<dbReference type="SUPFAM" id="SSF144083">
    <property type="entry name" value="Magnesium transport protein CorA, transmembrane region"/>
    <property type="match status" value="1"/>
</dbReference>
<evidence type="ECO:0000256" key="4">
    <source>
        <dbReference type="ARBA" id="ARBA00023136"/>
    </source>
</evidence>
<reference evidence="7" key="1">
    <citation type="journal article" date="2023" name="Mol. Phylogenet. Evol.">
        <title>Genome-scale phylogeny and comparative genomics of the fungal order Sordariales.</title>
        <authorList>
            <person name="Hensen N."/>
            <person name="Bonometti L."/>
            <person name="Westerberg I."/>
            <person name="Brannstrom I.O."/>
            <person name="Guillou S."/>
            <person name="Cros-Aarteil S."/>
            <person name="Calhoun S."/>
            <person name="Haridas S."/>
            <person name="Kuo A."/>
            <person name="Mondo S."/>
            <person name="Pangilinan J."/>
            <person name="Riley R."/>
            <person name="LaButti K."/>
            <person name="Andreopoulos B."/>
            <person name="Lipzen A."/>
            <person name="Chen C."/>
            <person name="Yan M."/>
            <person name="Daum C."/>
            <person name="Ng V."/>
            <person name="Clum A."/>
            <person name="Steindorff A."/>
            <person name="Ohm R.A."/>
            <person name="Martin F."/>
            <person name="Silar P."/>
            <person name="Natvig D.O."/>
            <person name="Lalanne C."/>
            <person name="Gautier V."/>
            <person name="Ament-Velasquez S.L."/>
            <person name="Kruys A."/>
            <person name="Hutchinson M.I."/>
            <person name="Powell A.J."/>
            <person name="Barry K."/>
            <person name="Miller A.N."/>
            <person name="Grigoriev I.V."/>
            <person name="Debuchy R."/>
            <person name="Gladieux P."/>
            <person name="Hiltunen Thoren M."/>
            <person name="Johannesson H."/>
        </authorList>
    </citation>
    <scope>NUCLEOTIDE SEQUENCE</scope>
    <source>
        <strain evidence="7">CBS 168.71</strain>
    </source>
</reference>
<evidence type="ECO:0000256" key="3">
    <source>
        <dbReference type="ARBA" id="ARBA00022989"/>
    </source>
</evidence>
<dbReference type="GO" id="GO:0016020">
    <property type="term" value="C:membrane"/>
    <property type="evidence" value="ECO:0007669"/>
    <property type="project" value="UniProtKB-SubCell"/>
</dbReference>
<dbReference type="RefSeq" id="XP_062663330.1">
    <property type="nucleotide sequence ID" value="XM_062807017.1"/>
</dbReference>
<keyword evidence="8" id="KW-1185">Reference proteome</keyword>
<comment type="subcellular location">
    <subcellularLocation>
        <location evidence="1">Membrane</location>
        <topology evidence="1">Multi-pass membrane protein</topology>
    </subcellularLocation>
</comment>
<feature type="transmembrane region" description="Helical" evidence="6">
    <location>
        <begin position="582"/>
        <end position="603"/>
    </location>
</feature>
<gene>
    <name evidence="7" type="ORF">B0H64DRAFT_447737</name>
</gene>
<keyword evidence="3 6" id="KW-1133">Transmembrane helix</keyword>
<name>A0AAE0HNQ1_9PEZI</name>
<evidence type="ECO:0000256" key="6">
    <source>
        <dbReference type="SAM" id="Phobius"/>
    </source>
</evidence>
<keyword evidence="2 6" id="KW-0812">Transmembrane</keyword>
<feature type="region of interest" description="Disordered" evidence="5">
    <location>
        <begin position="370"/>
        <end position="389"/>
    </location>
</feature>
<dbReference type="Gene3D" id="1.20.58.340">
    <property type="entry name" value="Magnesium transport protein CorA, transmembrane region"/>
    <property type="match status" value="1"/>
</dbReference>
<feature type="transmembrane region" description="Helical" evidence="6">
    <location>
        <begin position="689"/>
        <end position="707"/>
    </location>
</feature>
<evidence type="ECO:0000313" key="7">
    <source>
        <dbReference type="EMBL" id="KAK3299816.1"/>
    </source>
</evidence>
<feature type="compositionally biased region" description="Polar residues" evidence="5">
    <location>
        <begin position="371"/>
        <end position="383"/>
    </location>
</feature>
<dbReference type="EMBL" id="JAUEPN010000001">
    <property type="protein sequence ID" value="KAK3299816.1"/>
    <property type="molecule type" value="Genomic_DNA"/>
</dbReference>
<dbReference type="GO" id="GO:0046873">
    <property type="term" value="F:metal ion transmembrane transporter activity"/>
    <property type="evidence" value="ECO:0007669"/>
    <property type="project" value="InterPro"/>
</dbReference>
<dbReference type="Pfam" id="PF01544">
    <property type="entry name" value="CorA"/>
    <property type="match status" value="1"/>
</dbReference>
<feature type="transmembrane region" description="Helical" evidence="6">
    <location>
        <begin position="461"/>
        <end position="481"/>
    </location>
</feature>
<dbReference type="AlphaFoldDB" id="A0AAE0HNQ1"/>
<accession>A0AAE0HNQ1</accession>
<reference evidence="7" key="2">
    <citation type="submission" date="2023-06" db="EMBL/GenBank/DDBJ databases">
        <authorList>
            <consortium name="Lawrence Berkeley National Laboratory"/>
            <person name="Haridas S."/>
            <person name="Hensen N."/>
            <person name="Bonometti L."/>
            <person name="Westerberg I."/>
            <person name="Brannstrom I.O."/>
            <person name="Guillou S."/>
            <person name="Cros-Aarteil S."/>
            <person name="Calhoun S."/>
            <person name="Kuo A."/>
            <person name="Mondo S."/>
            <person name="Pangilinan J."/>
            <person name="Riley R."/>
            <person name="Labutti K."/>
            <person name="Andreopoulos B."/>
            <person name="Lipzen A."/>
            <person name="Chen C."/>
            <person name="Yanf M."/>
            <person name="Daum C."/>
            <person name="Ng V."/>
            <person name="Clum A."/>
            <person name="Steindorff A."/>
            <person name="Ohm R."/>
            <person name="Martin F."/>
            <person name="Silar P."/>
            <person name="Natvig D."/>
            <person name="Lalanne C."/>
            <person name="Gautier V."/>
            <person name="Ament-Velasquez S.L."/>
            <person name="Kruys A."/>
            <person name="Hutchinson M.I."/>
            <person name="Powell A.J."/>
            <person name="Barry K."/>
            <person name="Miller A.N."/>
            <person name="Grigoriev I.V."/>
            <person name="Debuchy R."/>
            <person name="Gladieux P."/>
            <person name="Thoren M.H."/>
            <person name="Johannesson H."/>
        </authorList>
    </citation>
    <scope>NUCLEOTIDE SEQUENCE</scope>
    <source>
        <strain evidence="7">CBS 168.71</strain>
    </source>
</reference>
<protein>
    <submittedName>
        <fullName evidence="7">Uncharacterized protein</fullName>
    </submittedName>
</protein>
<evidence type="ECO:0000256" key="1">
    <source>
        <dbReference type="ARBA" id="ARBA00004141"/>
    </source>
</evidence>
<evidence type="ECO:0000313" key="8">
    <source>
        <dbReference type="Proteomes" id="UP001278766"/>
    </source>
</evidence>
<keyword evidence="4 6" id="KW-0472">Membrane</keyword>
<evidence type="ECO:0000256" key="2">
    <source>
        <dbReference type="ARBA" id="ARBA00022692"/>
    </source>
</evidence>
<dbReference type="InterPro" id="IPR045863">
    <property type="entry name" value="CorA_TM1_TM2"/>
</dbReference>
<proteinExistence type="predicted"/>
<evidence type="ECO:0000256" key="5">
    <source>
        <dbReference type="SAM" id="MobiDB-lite"/>
    </source>
</evidence>
<feature type="transmembrane region" description="Helical" evidence="6">
    <location>
        <begin position="757"/>
        <end position="777"/>
    </location>
</feature>
<sequence length="785" mass="86848">MADSPTPDPGLDCNIKVYKILANGSMQAVDKAVSLLEGLENDGKPGVGLLCLVEGLSESTITELRKLLPSLPDAFISAHLCDNLAQIDSALDDDHLFLAKWSRAAAQPKEAWLHEKKLRTSNSPFNVDDANPAASRLDHKRYDHITEPFRSYNPIREFDIGVPYQPNIEGGHSRTTTSVLDESCREKDIEGQHNASQVDERSTVAEPALKTKICVQDMFTHAAQECISFYHESLGDMLIGILIFDQPRQYRITEVHYNLMTGGEVESKPGSPEHAFQDDSSYPDRFISNSRLANMAPPVDKIVEAVIDTIVAIVLEDQRKLLASISKALDEIELSMGKDVNSPKNWRDFPPGWRNHLFHQSETIGYFLSRSPESNTASPPTSHTPRRDRALKQAEKQLEATMARLEGTYQVLMSSMSILESEKAIEQAEVVTRLTNLAFFFIPLTFVSGLFGMNLNEFDKQLTVAMWVGISLGVTAAAYFIRFRRPLAIAAYQTPQTIRSMRWDMLVARMRRWTQVIRSLSRDLASVVFFAVVGVAVWLAATLPATDEAKIGITASLQLLTQLLWTKGLTFENFRLQRLQRVVKAALFAGIGVAIWAISTSALPVDARIGLALVVVRLRVLGTSTWFNSIQSSQNDSSTWIDFHDNCRIRLPVHPLWFDAARAILCSALGVALWKLFTSPLSDAAKVGVAVGVMPVPIAVLGLPFVVSESVRRSDWRNLLMAMAVITIRGVVAYLPIQAVVIWKISTATTLSVSTKLGVGVTFNFGFYVLIFLLGAAGRESESAS</sequence>
<feature type="transmembrane region" description="Helical" evidence="6">
    <location>
        <begin position="551"/>
        <end position="570"/>
    </location>
</feature>
<dbReference type="InterPro" id="IPR002523">
    <property type="entry name" value="MgTranspt_CorA/ZnTranspt_ZntB"/>
</dbReference>
<comment type="caution">
    <text evidence="7">The sequence shown here is derived from an EMBL/GenBank/DDBJ whole genome shotgun (WGS) entry which is preliminary data.</text>
</comment>
<organism evidence="7 8">
    <name type="scientific">Chaetomium fimeti</name>
    <dbReference type="NCBI Taxonomy" id="1854472"/>
    <lineage>
        <taxon>Eukaryota</taxon>
        <taxon>Fungi</taxon>
        <taxon>Dikarya</taxon>
        <taxon>Ascomycota</taxon>
        <taxon>Pezizomycotina</taxon>
        <taxon>Sordariomycetes</taxon>
        <taxon>Sordariomycetidae</taxon>
        <taxon>Sordariales</taxon>
        <taxon>Chaetomiaceae</taxon>
        <taxon>Chaetomium</taxon>
    </lineage>
</organism>
<dbReference type="Proteomes" id="UP001278766">
    <property type="component" value="Unassembled WGS sequence"/>
</dbReference>
<feature type="transmembrane region" description="Helical" evidence="6">
    <location>
        <begin position="524"/>
        <end position="545"/>
    </location>
</feature>
<dbReference type="GeneID" id="87843965"/>
<feature type="transmembrane region" description="Helical" evidence="6">
    <location>
        <begin position="719"/>
        <end position="737"/>
    </location>
</feature>